<accession>A0A917G8R4</accession>
<dbReference type="AlphaFoldDB" id="A0A917G8R4"/>
<feature type="transmembrane region" description="Helical" evidence="1">
    <location>
        <begin position="87"/>
        <end position="105"/>
    </location>
</feature>
<feature type="transmembrane region" description="Helical" evidence="1">
    <location>
        <begin position="48"/>
        <end position="67"/>
    </location>
</feature>
<keyword evidence="1" id="KW-0472">Membrane</keyword>
<evidence type="ECO:0000313" key="2">
    <source>
        <dbReference type="EMBL" id="GGG27839.1"/>
    </source>
</evidence>
<organism evidence="2 3">
    <name type="scientific">Rhodococcoides trifolii</name>
    <dbReference type="NCBI Taxonomy" id="908250"/>
    <lineage>
        <taxon>Bacteria</taxon>
        <taxon>Bacillati</taxon>
        <taxon>Actinomycetota</taxon>
        <taxon>Actinomycetes</taxon>
        <taxon>Mycobacteriales</taxon>
        <taxon>Nocardiaceae</taxon>
        <taxon>Rhodococcoides</taxon>
    </lineage>
</organism>
<reference evidence="2" key="2">
    <citation type="submission" date="2020-09" db="EMBL/GenBank/DDBJ databases">
        <authorList>
            <person name="Sun Q."/>
            <person name="Sedlacek I."/>
        </authorList>
    </citation>
    <scope>NUCLEOTIDE SEQUENCE</scope>
    <source>
        <strain evidence="2">CCM 7905</strain>
    </source>
</reference>
<name>A0A917G8R4_9NOCA</name>
<keyword evidence="3" id="KW-1185">Reference proteome</keyword>
<sequence length="141" mass="14961">MATSTKPPGLAGPIVLLYLGYVASVPYTVGVVRNLRNPEVSFDGILPLGLLAIVGFAAVVSATRMLFVNEKFRSLDADHTSTLPRKLTAVVVTAAVFLITLWSIFSGSPALGLLAPIAIAWSVVNAIRLRRSLRSPHSPPV</sequence>
<protein>
    <submittedName>
        <fullName evidence="2">Uncharacterized protein</fullName>
    </submittedName>
</protein>
<reference evidence="2" key="1">
    <citation type="journal article" date="2014" name="Int. J. Syst. Evol. Microbiol.">
        <title>Complete genome sequence of Corynebacterium casei LMG S-19264T (=DSM 44701T), isolated from a smear-ripened cheese.</title>
        <authorList>
            <consortium name="US DOE Joint Genome Institute (JGI-PGF)"/>
            <person name="Walter F."/>
            <person name="Albersmeier A."/>
            <person name="Kalinowski J."/>
            <person name="Ruckert C."/>
        </authorList>
    </citation>
    <scope>NUCLEOTIDE SEQUENCE</scope>
    <source>
        <strain evidence="2">CCM 7905</strain>
    </source>
</reference>
<evidence type="ECO:0000313" key="3">
    <source>
        <dbReference type="Proteomes" id="UP000654257"/>
    </source>
</evidence>
<keyword evidence="1" id="KW-1133">Transmembrane helix</keyword>
<evidence type="ECO:0000256" key="1">
    <source>
        <dbReference type="SAM" id="Phobius"/>
    </source>
</evidence>
<dbReference type="RefSeq" id="WP_188547595.1">
    <property type="nucleotide sequence ID" value="NZ_BMCU01000006.1"/>
</dbReference>
<comment type="caution">
    <text evidence="2">The sequence shown here is derived from an EMBL/GenBank/DDBJ whole genome shotgun (WGS) entry which is preliminary data.</text>
</comment>
<proteinExistence type="predicted"/>
<dbReference type="Proteomes" id="UP000654257">
    <property type="component" value="Unassembled WGS sequence"/>
</dbReference>
<dbReference type="EMBL" id="BMCU01000006">
    <property type="protein sequence ID" value="GGG27839.1"/>
    <property type="molecule type" value="Genomic_DNA"/>
</dbReference>
<keyword evidence="1" id="KW-0812">Transmembrane</keyword>
<gene>
    <name evidence="2" type="ORF">GCM10007304_47080</name>
</gene>